<organism evidence="1 2">
    <name type="scientific">Mucilaginibacter oryzae</name>
    <dbReference type="NCBI Taxonomy" id="468058"/>
    <lineage>
        <taxon>Bacteria</taxon>
        <taxon>Pseudomonadati</taxon>
        <taxon>Bacteroidota</taxon>
        <taxon>Sphingobacteriia</taxon>
        <taxon>Sphingobacteriales</taxon>
        <taxon>Sphingobacteriaceae</taxon>
        <taxon>Mucilaginibacter</taxon>
    </lineage>
</organism>
<dbReference type="RefSeq" id="WP_109609913.1">
    <property type="nucleotide sequence ID" value="NZ_QGHA01000014.1"/>
</dbReference>
<dbReference type="EMBL" id="QGHA01000014">
    <property type="protein sequence ID" value="PWK70867.1"/>
    <property type="molecule type" value="Genomic_DNA"/>
</dbReference>
<proteinExistence type="predicted"/>
<dbReference type="AlphaFoldDB" id="A0A316GZQ4"/>
<sequence length="132" mass="14588">MFTEQQLKAAHSKVKSGADFPAYVSEIKGLGLLRYEFWVDNGRTVYYGANNHIIHGEPKYPDMGIALQSSVSGLQYAIAIHQQGQTDFVTFCRQAAGAGVEKWVIDTAELTCVYYDKSGNQMIAEPIPPAKK</sequence>
<evidence type="ECO:0000313" key="2">
    <source>
        <dbReference type="Proteomes" id="UP000245678"/>
    </source>
</evidence>
<protein>
    <submittedName>
        <fullName evidence="1">Uncharacterized protein YbcV (DUF1398 family)</fullName>
    </submittedName>
</protein>
<dbReference type="Pfam" id="PF07166">
    <property type="entry name" value="DUF1398"/>
    <property type="match status" value="1"/>
</dbReference>
<dbReference type="InterPro" id="IPR009833">
    <property type="entry name" value="DUF1398"/>
</dbReference>
<dbReference type="Proteomes" id="UP000245678">
    <property type="component" value="Unassembled WGS sequence"/>
</dbReference>
<evidence type="ECO:0000313" key="1">
    <source>
        <dbReference type="EMBL" id="PWK70867.1"/>
    </source>
</evidence>
<dbReference type="SUPFAM" id="SSF160419">
    <property type="entry name" value="YdfO-like"/>
    <property type="match status" value="1"/>
</dbReference>
<keyword evidence="2" id="KW-1185">Reference proteome</keyword>
<gene>
    <name evidence="1" type="ORF">LX99_04575</name>
</gene>
<name>A0A316GZQ4_9SPHI</name>
<dbReference type="InterPro" id="IPR036696">
    <property type="entry name" value="YdfO-like_sf"/>
</dbReference>
<comment type="caution">
    <text evidence="1">The sequence shown here is derived from an EMBL/GenBank/DDBJ whole genome shotgun (WGS) entry which is preliminary data.</text>
</comment>
<reference evidence="1 2" key="1">
    <citation type="submission" date="2018-05" db="EMBL/GenBank/DDBJ databases">
        <title>Genomic Encyclopedia of Archaeal and Bacterial Type Strains, Phase II (KMG-II): from individual species to whole genera.</title>
        <authorList>
            <person name="Goeker M."/>
        </authorList>
    </citation>
    <scope>NUCLEOTIDE SEQUENCE [LARGE SCALE GENOMIC DNA]</scope>
    <source>
        <strain evidence="1 2">DSM 19975</strain>
    </source>
</reference>
<dbReference type="Gene3D" id="3.30.1810.10">
    <property type="entry name" value="YdfO-like"/>
    <property type="match status" value="1"/>
</dbReference>
<accession>A0A316GZQ4</accession>